<dbReference type="CDD" id="cd03010">
    <property type="entry name" value="TlpA_like_DsbE"/>
    <property type="match status" value="1"/>
</dbReference>
<dbReference type="eggNOG" id="COG0526">
    <property type="taxonomic scope" value="Bacteria"/>
</dbReference>
<organism evidence="8 9">
    <name type="scientific">Rhodospirillum rubrum (strain ATCC 11170 / ATH 1.1.1 / DSM 467 / LMG 4362 / NCIMB 8255 / S1)</name>
    <dbReference type="NCBI Taxonomy" id="269796"/>
    <lineage>
        <taxon>Bacteria</taxon>
        <taxon>Pseudomonadati</taxon>
        <taxon>Pseudomonadota</taxon>
        <taxon>Alphaproteobacteria</taxon>
        <taxon>Rhodospirillales</taxon>
        <taxon>Rhodospirillaceae</taxon>
        <taxon>Rhodospirillum</taxon>
    </lineage>
</organism>
<keyword evidence="5" id="KW-0676">Redox-active center</keyword>
<dbReference type="GO" id="GO:0017004">
    <property type="term" value="P:cytochrome complex assembly"/>
    <property type="evidence" value="ECO:0007669"/>
    <property type="project" value="UniProtKB-KW"/>
</dbReference>
<evidence type="ECO:0000313" key="9">
    <source>
        <dbReference type="Proteomes" id="UP000001929"/>
    </source>
</evidence>
<dbReference type="InterPro" id="IPR004799">
    <property type="entry name" value="Periplasmic_diS_OxRdtase_DsbE"/>
</dbReference>
<dbReference type="GO" id="GO:0030288">
    <property type="term" value="C:outer membrane-bounded periplasmic space"/>
    <property type="evidence" value="ECO:0007669"/>
    <property type="project" value="InterPro"/>
</dbReference>
<dbReference type="Proteomes" id="UP000001929">
    <property type="component" value="Chromosome"/>
</dbReference>
<dbReference type="PROSITE" id="PS51352">
    <property type="entry name" value="THIOREDOXIN_2"/>
    <property type="match status" value="1"/>
</dbReference>
<evidence type="ECO:0000259" key="7">
    <source>
        <dbReference type="PROSITE" id="PS51352"/>
    </source>
</evidence>
<dbReference type="SUPFAM" id="SSF52833">
    <property type="entry name" value="Thioredoxin-like"/>
    <property type="match status" value="1"/>
</dbReference>
<dbReference type="RefSeq" id="WP_011387795.1">
    <property type="nucleotide sequence ID" value="NC_007643.1"/>
</dbReference>
<evidence type="ECO:0000256" key="5">
    <source>
        <dbReference type="ARBA" id="ARBA00023284"/>
    </source>
</evidence>
<comment type="subcellular location">
    <subcellularLocation>
        <location evidence="1">Cell envelope</location>
    </subcellularLocation>
</comment>
<dbReference type="Gene3D" id="3.40.30.10">
    <property type="entry name" value="Glutaredoxin"/>
    <property type="match status" value="1"/>
</dbReference>
<evidence type="ECO:0000256" key="3">
    <source>
        <dbReference type="ARBA" id="ARBA00022748"/>
    </source>
</evidence>
<dbReference type="PATRIC" id="fig|269796.9.peg.83"/>
<dbReference type="PhylomeDB" id="Q2RYF6"/>
<evidence type="ECO:0000256" key="4">
    <source>
        <dbReference type="ARBA" id="ARBA00023157"/>
    </source>
</evidence>
<dbReference type="PROSITE" id="PS00194">
    <property type="entry name" value="THIOREDOXIN_1"/>
    <property type="match status" value="1"/>
</dbReference>
<evidence type="ECO:0000256" key="1">
    <source>
        <dbReference type="ARBA" id="ARBA00004196"/>
    </source>
</evidence>
<dbReference type="STRING" id="269796.Rru_A0034"/>
<comment type="similarity">
    <text evidence="2">Belongs to the thioredoxin family. DsbE subfamily.</text>
</comment>
<dbReference type="HOGENOM" id="CLU_042529_19_0_5"/>
<reference evidence="8 9" key="1">
    <citation type="journal article" date="2011" name="Stand. Genomic Sci.">
        <title>Complete genome sequence of Rhodospirillum rubrum type strain (S1).</title>
        <authorList>
            <person name="Munk A.C."/>
            <person name="Copeland A."/>
            <person name="Lucas S."/>
            <person name="Lapidus A."/>
            <person name="Del Rio T.G."/>
            <person name="Barry K."/>
            <person name="Detter J.C."/>
            <person name="Hammon N."/>
            <person name="Israni S."/>
            <person name="Pitluck S."/>
            <person name="Brettin T."/>
            <person name="Bruce D."/>
            <person name="Han C."/>
            <person name="Tapia R."/>
            <person name="Gilna P."/>
            <person name="Schmutz J."/>
            <person name="Larimer F."/>
            <person name="Land M."/>
            <person name="Kyrpides N.C."/>
            <person name="Mavromatis K."/>
            <person name="Richardson P."/>
            <person name="Rohde M."/>
            <person name="Goker M."/>
            <person name="Klenk H.P."/>
            <person name="Zhang Y."/>
            <person name="Roberts G.P."/>
            <person name="Reslewic S."/>
            <person name="Schwartz D.C."/>
        </authorList>
    </citation>
    <scope>NUCLEOTIDE SEQUENCE [LARGE SCALE GENOMIC DNA]</scope>
    <source>
        <strain evidence="9">ATCC 11170 / ATH 1.1.1 / DSM 467 / LMG 4362 / NCIMB 8255 / S1</strain>
    </source>
</reference>
<gene>
    <name evidence="8" type="ordered locus">Rru_A0034</name>
</gene>
<keyword evidence="4" id="KW-1015">Disulfide bond</keyword>
<name>Q2RYF6_RHORT</name>
<dbReference type="InterPro" id="IPR036249">
    <property type="entry name" value="Thioredoxin-like_sf"/>
</dbReference>
<keyword evidence="6" id="KW-1133">Transmembrane helix</keyword>
<evidence type="ECO:0000256" key="2">
    <source>
        <dbReference type="ARBA" id="ARBA00007758"/>
    </source>
</evidence>
<feature type="transmembrane region" description="Helical" evidence="6">
    <location>
        <begin position="20"/>
        <end position="39"/>
    </location>
</feature>
<dbReference type="PANTHER" id="PTHR42852:SF6">
    <property type="entry name" value="THIOL:DISULFIDE INTERCHANGE PROTEIN DSBE"/>
    <property type="match status" value="1"/>
</dbReference>
<keyword evidence="3" id="KW-0201">Cytochrome c-type biogenesis</keyword>
<evidence type="ECO:0000256" key="6">
    <source>
        <dbReference type="SAM" id="Phobius"/>
    </source>
</evidence>
<dbReference type="InterPro" id="IPR013766">
    <property type="entry name" value="Thioredoxin_domain"/>
</dbReference>
<dbReference type="EnsemblBacteria" id="ABC20839">
    <property type="protein sequence ID" value="ABC20839"/>
    <property type="gene ID" value="Rru_A0034"/>
</dbReference>
<dbReference type="InterPro" id="IPR050553">
    <property type="entry name" value="Thioredoxin_ResA/DsbE_sf"/>
</dbReference>
<dbReference type="InterPro" id="IPR013740">
    <property type="entry name" value="Redoxin"/>
</dbReference>
<dbReference type="KEGG" id="rru:Rru_A0034"/>
<dbReference type="InterPro" id="IPR017937">
    <property type="entry name" value="Thioredoxin_CS"/>
</dbReference>
<dbReference type="GO" id="GO:0015036">
    <property type="term" value="F:disulfide oxidoreductase activity"/>
    <property type="evidence" value="ECO:0007669"/>
    <property type="project" value="InterPro"/>
</dbReference>
<keyword evidence="6" id="KW-0472">Membrane</keyword>
<dbReference type="Pfam" id="PF08534">
    <property type="entry name" value="Redoxin"/>
    <property type="match status" value="1"/>
</dbReference>
<proteinExistence type="inferred from homology"/>
<accession>Q2RYF6</accession>
<keyword evidence="6" id="KW-0812">Transmembrane</keyword>
<keyword evidence="9" id="KW-1185">Reference proteome</keyword>
<dbReference type="PANTHER" id="PTHR42852">
    <property type="entry name" value="THIOL:DISULFIDE INTERCHANGE PROTEIN DSBE"/>
    <property type="match status" value="1"/>
</dbReference>
<dbReference type="AlphaFoldDB" id="Q2RYF6"/>
<protein>
    <submittedName>
        <fullName evidence="8">Periplasmic protein thiol-disulfide oxidoreductase DsbE</fullName>
    </submittedName>
</protein>
<feature type="domain" description="Thioredoxin" evidence="7">
    <location>
        <begin position="49"/>
        <end position="188"/>
    </location>
</feature>
<evidence type="ECO:0000313" key="8">
    <source>
        <dbReference type="EMBL" id="ABC20839.1"/>
    </source>
</evidence>
<dbReference type="NCBIfam" id="TIGR00385">
    <property type="entry name" value="dsbE"/>
    <property type="match status" value="1"/>
</dbReference>
<sequence>MTSPDPQASSPARSGGRRWVYFLPLAVLAGLTGLFLFGLGNDPRLLPSQLINRPLPEFALEAPPGRDRPLTSEVLKGDVSLVNIFGSWCVACLQEHPVLRQIAAEGVVRIHGIDWREKNPADGMAWLRRHGDPYDAVGQDPDSKLAIDLGVTGAPETFVVDAQGVVRYKHVGPITQQDWTEKLKPLIADLRKAAQ</sequence>
<dbReference type="EMBL" id="CP000230">
    <property type="protein sequence ID" value="ABC20839.1"/>
    <property type="molecule type" value="Genomic_DNA"/>
</dbReference>